<keyword evidence="3" id="KW-1003">Cell membrane</keyword>
<evidence type="ECO:0000256" key="5">
    <source>
        <dbReference type="ARBA" id="ARBA00022989"/>
    </source>
</evidence>
<dbReference type="Pfam" id="PF04239">
    <property type="entry name" value="DUF421"/>
    <property type="match status" value="1"/>
</dbReference>
<dbReference type="EMBL" id="NPBV01000004">
    <property type="protein sequence ID" value="PAD21916.1"/>
    <property type="molecule type" value="Genomic_DNA"/>
</dbReference>
<evidence type="ECO:0000256" key="1">
    <source>
        <dbReference type="ARBA" id="ARBA00004651"/>
    </source>
</evidence>
<keyword evidence="4 7" id="KW-0812">Transmembrane</keyword>
<dbReference type="Proteomes" id="UP000216013">
    <property type="component" value="Unassembled WGS sequence"/>
</dbReference>
<evidence type="ECO:0000256" key="4">
    <source>
        <dbReference type="ARBA" id="ARBA00022692"/>
    </source>
</evidence>
<feature type="transmembrane region" description="Helical" evidence="7">
    <location>
        <begin position="61"/>
        <end position="84"/>
    </location>
</feature>
<evidence type="ECO:0000259" key="8">
    <source>
        <dbReference type="Pfam" id="PF04239"/>
    </source>
</evidence>
<evidence type="ECO:0000256" key="3">
    <source>
        <dbReference type="ARBA" id="ARBA00022475"/>
    </source>
</evidence>
<keyword evidence="6 7" id="KW-0472">Membrane</keyword>
<evidence type="ECO:0000256" key="2">
    <source>
        <dbReference type="ARBA" id="ARBA00006448"/>
    </source>
</evidence>
<accession>A0A268ACS8</accession>
<dbReference type="GO" id="GO:0005886">
    <property type="term" value="C:plasma membrane"/>
    <property type="evidence" value="ECO:0007669"/>
    <property type="project" value="UniProtKB-SubCell"/>
</dbReference>
<dbReference type="PANTHER" id="PTHR34582">
    <property type="entry name" value="UPF0702 TRANSMEMBRANE PROTEIN YCAP"/>
    <property type="match status" value="1"/>
</dbReference>
<protein>
    <recommendedName>
        <fullName evidence="8">YetF C-terminal domain-containing protein</fullName>
    </recommendedName>
</protein>
<dbReference type="Gene3D" id="3.30.240.20">
    <property type="entry name" value="bsu07140 like domains"/>
    <property type="match status" value="2"/>
</dbReference>
<organism evidence="9 10">
    <name type="scientific">Terribacillus saccharophilus</name>
    <dbReference type="NCBI Taxonomy" id="361277"/>
    <lineage>
        <taxon>Bacteria</taxon>
        <taxon>Bacillati</taxon>
        <taxon>Bacillota</taxon>
        <taxon>Bacilli</taxon>
        <taxon>Bacillales</taxon>
        <taxon>Bacillaceae</taxon>
        <taxon>Terribacillus</taxon>
    </lineage>
</organism>
<proteinExistence type="inferred from homology"/>
<comment type="caution">
    <text evidence="9">The sequence shown here is derived from an EMBL/GenBank/DDBJ whole genome shotgun (WGS) entry which is preliminary data.</text>
</comment>
<gene>
    <name evidence="9" type="ORF">CHH64_06725</name>
</gene>
<feature type="transmembrane region" description="Helical" evidence="7">
    <location>
        <begin position="37"/>
        <end position="55"/>
    </location>
</feature>
<dbReference type="InterPro" id="IPR007353">
    <property type="entry name" value="DUF421"/>
</dbReference>
<keyword evidence="5 7" id="KW-1133">Transmembrane helix</keyword>
<comment type="subcellular location">
    <subcellularLocation>
        <location evidence="1">Cell membrane</location>
        <topology evidence="1">Multi-pass membrane protein</topology>
    </subcellularLocation>
</comment>
<feature type="domain" description="YetF C-terminal" evidence="8">
    <location>
        <begin position="85"/>
        <end position="207"/>
    </location>
</feature>
<evidence type="ECO:0000256" key="7">
    <source>
        <dbReference type="SAM" id="Phobius"/>
    </source>
</evidence>
<evidence type="ECO:0000313" key="10">
    <source>
        <dbReference type="Proteomes" id="UP000216013"/>
    </source>
</evidence>
<dbReference type="AlphaFoldDB" id="A0A268ACS8"/>
<sequence>MLLDALEWSIIGRTFLSYIVIVIIFRLMGKREIGELSIIDLVVYLMLAEIAVFSIEDPSSHLLHFIVPMVILLIIQRGTALISLKFPKMRDFMEGKPSVIISRGKIDEHEMHKQRYSFSDLQQQLREKGTKSVQDVDFAILETSGELSVFEKQDTDNGSSGFVQPLIIDGEIQQKALDNIDKSDSWLRGEMKRHGHPDIARISYCTLDQDHNWYIDRKDER</sequence>
<dbReference type="InterPro" id="IPR023090">
    <property type="entry name" value="UPF0702_alpha/beta_dom_sf"/>
</dbReference>
<reference evidence="9 10" key="1">
    <citation type="submission" date="2017-07" db="EMBL/GenBank/DDBJ databases">
        <title>Isolation and whole genome analysis of endospore-forming bacteria from heroin.</title>
        <authorList>
            <person name="Kalinowski J."/>
            <person name="Ahrens B."/>
            <person name="Al-Dilaimi A."/>
            <person name="Winkler A."/>
            <person name="Wibberg D."/>
            <person name="Schleenbecker U."/>
            <person name="Ruckert C."/>
            <person name="Wolfel R."/>
            <person name="Grass G."/>
        </authorList>
    </citation>
    <scope>NUCLEOTIDE SEQUENCE [LARGE SCALE GENOMIC DNA]</scope>
    <source>
        <strain evidence="9 10">7528</strain>
    </source>
</reference>
<evidence type="ECO:0000256" key="6">
    <source>
        <dbReference type="ARBA" id="ARBA00023136"/>
    </source>
</evidence>
<name>A0A268ACS8_9BACI</name>
<dbReference type="PANTHER" id="PTHR34582:SF6">
    <property type="entry name" value="UPF0702 TRANSMEMBRANE PROTEIN YCAP"/>
    <property type="match status" value="1"/>
</dbReference>
<feature type="transmembrane region" description="Helical" evidence="7">
    <location>
        <begin position="6"/>
        <end position="25"/>
    </location>
</feature>
<comment type="similarity">
    <text evidence="2">Belongs to the UPF0702 family.</text>
</comment>
<evidence type="ECO:0000313" key="9">
    <source>
        <dbReference type="EMBL" id="PAD21916.1"/>
    </source>
</evidence>